<feature type="transmembrane region" description="Helical" evidence="1">
    <location>
        <begin position="97"/>
        <end position="117"/>
    </location>
</feature>
<keyword evidence="3" id="KW-1185">Reference proteome</keyword>
<dbReference type="RefSeq" id="WP_119597459.1">
    <property type="nucleotide sequence ID" value="NZ_QXQA01000001.1"/>
</dbReference>
<feature type="transmembrane region" description="Helical" evidence="1">
    <location>
        <begin position="61"/>
        <end position="85"/>
    </location>
</feature>
<reference evidence="2 3" key="1">
    <citation type="submission" date="2018-09" db="EMBL/GenBank/DDBJ databases">
        <title>Paenibacillus aracenensis nov. sp. isolated from a cave in southern Spain.</title>
        <authorList>
            <person name="Jurado V."/>
            <person name="Gutierrez-Patricio S."/>
            <person name="Gonzalez-Pimentel J.L."/>
            <person name="Miller A.Z."/>
            <person name="Laiz L."/>
            <person name="Saiz-Jimenez C."/>
        </authorList>
    </citation>
    <scope>NUCLEOTIDE SEQUENCE [LARGE SCALE GENOMIC DNA]</scope>
    <source>
        <strain evidence="2 3">DSM 22867</strain>
    </source>
</reference>
<feature type="transmembrane region" description="Helical" evidence="1">
    <location>
        <begin position="31"/>
        <end position="49"/>
    </location>
</feature>
<organism evidence="2 3">
    <name type="scientific">Paenibacillus nanensis</name>
    <dbReference type="NCBI Taxonomy" id="393251"/>
    <lineage>
        <taxon>Bacteria</taxon>
        <taxon>Bacillati</taxon>
        <taxon>Bacillota</taxon>
        <taxon>Bacilli</taxon>
        <taxon>Bacillales</taxon>
        <taxon>Paenibacillaceae</taxon>
        <taxon>Paenibacillus</taxon>
    </lineage>
</organism>
<dbReference type="Proteomes" id="UP000266482">
    <property type="component" value="Unassembled WGS sequence"/>
</dbReference>
<gene>
    <name evidence="2" type="ORF">D3P08_00375</name>
</gene>
<proteinExistence type="predicted"/>
<protein>
    <submittedName>
        <fullName evidence="2">Uncharacterized protein</fullName>
    </submittedName>
</protein>
<keyword evidence="1" id="KW-1133">Transmembrane helix</keyword>
<sequence>MVVVLFICLAWIFILIFIGLFRKLPLVVNSLLFMAIDIVLTNKLTIIGFNSRSFQLNTGILPFIALILHNDFIVPFVLLTFANVFLATPKIAVRISIALYAFFVQLLLGLALRWHNILIDKDWNFVKESVMILLLMLFTLVLGRLFQRMARKEGWVR</sequence>
<feature type="transmembrane region" description="Helical" evidence="1">
    <location>
        <begin position="129"/>
        <end position="147"/>
    </location>
</feature>
<feature type="transmembrane region" description="Helical" evidence="1">
    <location>
        <begin position="6"/>
        <end position="24"/>
    </location>
</feature>
<keyword evidence="1" id="KW-0472">Membrane</keyword>
<evidence type="ECO:0000313" key="2">
    <source>
        <dbReference type="EMBL" id="RIX60084.1"/>
    </source>
</evidence>
<keyword evidence="1" id="KW-0812">Transmembrane</keyword>
<accession>A0A3A1VIF2</accession>
<evidence type="ECO:0000313" key="3">
    <source>
        <dbReference type="Proteomes" id="UP000266482"/>
    </source>
</evidence>
<dbReference type="EMBL" id="QXQA01000001">
    <property type="protein sequence ID" value="RIX60084.1"/>
    <property type="molecule type" value="Genomic_DNA"/>
</dbReference>
<comment type="caution">
    <text evidence="2">The sequence shown here is derived from an EMBL/GenBank/DDBJ whole genome shotgun (WGS) entry which is preliminary data.</text>
</comment>
<dbReference type="AlphaFoldDB" id="A0A3A1VIF2"/>
<name>A0A3A1VIF2_9BACL</name>
<dbReference type="OrthoDB" id="2615485at2"/>
<evidence type="ECO:0000256" key="1">
    <source>
        <dbReference type="SAM" id="Phobius"/>
    </source>
</evidence>